<reference evidence="2" key="1">
    <citation type="submission" date="2011-01" db="EMBL/GenBank/DDBJ databases">
        <title>The Genome Sequence of Nematocida parisii strain ERTm3.</title>
        <authorList>
            <consortium name="The Broad Institute Genome Sequencing Platform"/>
            <consortium name="The Broad Institute Genome Sequencing Center for Infectious Disease"/>
            <person name="Cuomo C."/>
            <person name="Troemel E."/>
            <person name="Young S.K."/>
            <person name="Zeng Q."/>
            <person name="Gargeya S."/>
            <person name="Fitzgerald M."/>
            <person name="Haas B."/>
            <person name="Abouelleil A."/>
            <person name="Alvarado L."/>
            <person name="Arachchi H.M."/>
            <person name="Berlin A."/>
            <person name="Chapman S.B."/>
            <person name="Gearin G."/>
            <person name="Goldberg J."/>
            <person name="Griggs A."/>
            <person name="Gujja S."/>
            <person name="Hansen M."/>
            <person name="Heiman D."/>
            <person name="Howarth C."/>
            <person name="Larimer J."/>
            <person name="Lui A."/>
            <person name="MacDonald P.J.P."/>
            <person name="McCowen C."/>
            <person name="Montmayeur A."/>
            <person name="Murphy C."/>
            <person name="Neiman D."/>
            <person name="Pearson M."/>
            <person name="Priest M."/>
            <person name="Roberts A."/>
            <person name="Saif S."/>
            <person name="Shea T."/>
            <person name="Sisk P."/>
            <person name="Stolte C."/>
            <person name="Sykes S."/>
            <person name="Wortman J."/>
            <person name="Nusbaum C."/>
            <person name="Birren B."/>
        </authorList>
    </citation>
    <scope>NUCLEOTIDE SEQUENCE</scope>
    <source>
        <strain evidence="2">ERTm3</strain>
    </source>
</reference>
<dbReference type="VEuPathDB" id="MicrosporidiaDB:NEQG_00072"/>
<feature type="compositionally biased region" description="Basic and acidic residues" evidence="1">
    <location>
        <begin position="726"/>
        <end position="747"/>
    </location>
</feature>
<dbReference type="EMBL" id="GL870876">
    <property type="protein sequence ID" value="EIJ89302.1"/>
    <property type="molecule type" value="Genomic_DNA"/>
</dbReference>
<dbReference type="Proteomes" id="UP000002872">
    <property type="component" value="Unassembled WGS sequence"/>
</dbReference>
<sequence>MKIRILKMFKEMKELTIIRKCNKKYKTKQSTSMIVCIMLSLLVMSQTTARLYFDSIQKIPYIGIINTVYPNISPNEHSNATPLTACILKRMGYLDIIISFTQNANATCKMRIKKIERPPNGQLKYNEEESETPEARGADNLIESIIQKEEEHNRNTSAINNQAIYSMIYRTNSNKPPLDHNLKIPSKNPDYLVAYYDVFYKLFPSYHDKKNESIYSDEKHSFYNFITDIETRKSKYMFFACLLLLSEGLYMPVSIETNKNGCRQFVLRSIVSGMERFRINIDKIQTICKCAISHDESSDCAYSNTSVIVSRPDVIDILKFFISFNRSLVKKAINPNEFNLYNMCSDLNFREFVFSSTFFLNIYIYEYINNLENMAIYLQEINNLLFEYIPRNKNTDLMKSVKNRLNILNENTENIVYRIEKSQIPPVSDILKNATVLFNNYFTNISFDNPRAPSIIPDIKFLSYQITRNNPLSINTEMFYPIECPITHNPKNVIKLLSLCSAALNLNLNDKYSIELNREIMHLPKFINHVETMLLGILCICFYDRADHMYTISPKITSPSSELLELFTKYKHLFEKTDRTVHNDWNKVVSYIADNNIRYIRPSSLQLNSGLLNILLVIRHITGLYTIENSRFLEILNLVKNDGCIEEITRNIKTYISSLLSLLLVKKTAIISMCILRKEFVSKKERDLFGQIIIAYQDESEETYSVNWVIEPINMLEKASLITQPDSKEDSDKNNLKSEKLNEESKSNPKAKLPSLIYPPPKKHMLLPITEIDYEVPYNITNTKLIIENPNNFKLNRTITQRINAFNNRMSMKYPMIHGECSAYIKYVTSNNPNCIESQNLINIINYILGKIKNKQPFLPNGGLTFSDISSRSLRLSIAKILFLHSLDSTICEKNNLLLLISNILFGVGLDNGDLCSFLLFMFGYFPETKKYLSNIEIDPKLFFLLPNYENVFIETIQTLISYKLKEVLVNLLHSHIKMCLTYNMPHIHKLLENLSYENQINMLCCLTDMGMDLTHIKSIVLHIKKTFKDGHQTLVNEFLQKILIIMCSDIDVFKKNIIECADIHLNSFNPSLTDITKWDMHNKSRLSSTIVTLSNLIEEESKRQSQHLKFKLY</sequence>
<feature type="region of interest" description="Disordered" evidence="1">
    <location>
        <begin position="119"/>
        <end position="139"/>
    </location>
</feature>
<dbReference type="HOGENOM" id="CLU_281314_0_0_1"/>
<name>I3EJA5_NEMP3</name>
<evidence type="ECO:0000313" key="3">
    <source>
        <dbReference type="Proteomes" id="UP000002872"/>
    </source>
</evidence>
<gene>
    <name evidence="2" type="ORF">NEQG_00072</name>
</gene>
<proteinExistence type="predicted"/>
<protein>
    <submittedName>
        <fullName evidence="2">Uncharacterized protein</fullName>
    </submittedName>
</protein>
<keyword evidence="3" id="KW-1185">Reference proteome</keyword>
<feature type="region of interest" description="Disordered" evidence="1">
    <location>
        <begin position="724"/>
        <end position="754"/>
    </location>
</feature>
<dbReference type="OrthoDB" id="10360170at2759"/>
<dbReference type="AlphaFoldDB" id="I3EJA5"/>
<accession>I3EJA5</accession>
<dbReference type="InParanoid" id="I3EJA5"/>
<evidence type="ECO:0000313" key="2">
    <source>
        <dbReference type="EMBL" id="EIJ89302.1"/>
    </source>
</evidence>
<evidence type="ECO:0000256" key="1">
    <source>
        <dbReference type="SAM" id="MobiDB-lite"/>
    </source>
</evidence>
<organism evidence="2 3">
    <name type="scientific">Nematocida parisii (strain ERTm3)</name>
    <name type="common">Nematode killer fungus</name>
    <dbReference type="NCBI Taxonomy" id="935791"/>
    <lineage>
        <taxon>Eukaryota</taxon>
        <taxon>Fungi</taxon>
        <taxon>Fungi incertae sedis</taxon>
        <taxon>Microsporidia</taxon>
        <taxon>Nematocida</taxon>
    </lineage>
</organism>